<evidence type="ECO:0000256" key="1">
    <source>
        <dbReference type="SAM" id="Phobius"/>
    </source>
</evidence>
<evidence type="ECO:0000313" key="4">
    <source>
        <dbReference type="Ensembl" id="ENSFTIP00000024294.1"/>
    </source>
</evidence>
<keyword evidence="5" id="KW-1185">Reference proteome</keyword>
<dbReference type="Proteomes" id="UP000694562">
    <property type="component" value="Unplaced"/>
</dbReference>
<dbReference type="GO" id="GO:0038023">
    <property type="term" value="F:signaling receptor activity"/>
    <property type="evidence" value="ECO:0007669"/>
    <property type="project" value="InterPro"/>
</dbReference>
<proteinExistence type="predicted"/>
<accession>A0A8C4VAZ6</accession>
<keyword evidence="1" id="KW-0812">Transmembrane</keyword>
<sequence>MLRISCLPTVCLFLLLLLCFPGQNARTSGVIEQSPLYVNPQQGQSINITCALKSSQEDEEIYLLKTRVQPERVLYISNQNTSISPAFANRLEYSKEEHKIVITLHNLRKNDSDIYVCAVVMENFSSISADGSGTMLLIKEAEQTDCSSSSWGIYTLSILVALLFSALICCSLYHVDMKKYFQKRKPNVVYEDMSYRSRCNTLVKTNAYIISD</sequence>
<dbReference type="CDD" id="cd00099">
    <property type="entry name" value="IgV"/>
    <property type="match status" value="1"/>
</dbReference>
<dbReference type="InterPro" id="IPR003599">
    <property type="entry name" value="Ig_sub"/>
</dbReference>
<feature type="transmembrane region" description="Helical" evidence="1">
    <location>
        <begin position="151"/>
        <end position="175"/>
    </location>
</feature>
<dbReference type="GO" id="GO:0016020">
    <property type="term" value="C:membrane"/>
    <property type="evidence" value="ECO:0007669"/>
    <property type="project" value="InterPro"/>
</dbReference>
<organism evidence="4 5">
    <name type="scientific">Falco tinnunculus</name>
    <name type="common">Common kestrel</name>
    <dbReference type="NCBI Taxonomy" id="100819"/>
    <lineage>
        <taxon>Eukaryota</taxon>
        <taxon>Metazoa</taxon>
        <taxon>Chordata</taxon>
        <taxon>Craniata</taxon>
        <taxon>Vertebrata</taxon>
        <taxon>Euteleostomi</taxon>
        <taxon>Archelosauria</taxon>
        <taxon>Archosauria</taxon>
        <taxon>Dinosauria</taxon>
        <taxon>Saurischia</taxon>
        <taxon>Theropoda</taxon>
        <taxon>Coelurosauria</taxon>
        <taxon>Aves</taxon>
        <taxon>Neognathae</taxon>
        <taxon>Neoaves</taxon>
        <taxon>Telluraves</taxon>
        <taxon>Australaves</taxon>
        <taxon>Falconiformes</taxon>
        <taxon>Falconidae</taxon>
        <taxon>Falco</taxon>
    </lineage>
</organism>
<keyword evidence="1" id="KW-1133">Transmembrane helix</keyword>
<dbReference type="InterPro" id="IPR013783">
    <property type="entry name" value="Ig-like_fold"/>
</dbReference>
<feature type="signal peptide" evidence="2">
    <location>
        <begin position="1"/>
        <end position="25"/>
    </location>
</feature>
<dbReference type="InterPro" id="IPR039090">
    <property type="entry name" value="CD7"/>
</dbReference>
<evidence type="ECO:0000313" key="5">
    <source>
        <dbReference type="Proteomes" id="UP000694562"/>
    </source>
</evidence>
<feature type="chain" id="PRO_5034762294" description="Immunoglobulin domain-containing protein" evidence="2">
    <location>
        <begin position="26"/>
        <end position="212"/>
    </location>
</feature>
<dbReference type="PANTHER" id="PTHR15343">
    <property type="entry name" value="CD7"/>
    <property type="match status" value="1"/>
</dbReference>
<protein>
    <recommendedName>
        <fullName evidence="3">Immunoglobulin domain-containing protein</fullName>
    </recommendedName>
</protein>
<reference evidence="4" key="2">
    <citation type="submission" date="2025-09" db="UniProtKB">
        <authorList>
            <consortium name="Ensembl"/>
        </authorList>
    </citation>
    <scope>IDENTIFICATION</scope>
</reference>
<dbReference type="AlphaFoldDB" id="A0A8C4VAZ6"/>
<dbReference type="PANTHER" id="PTHR15343:SF0">
    <property type="entry name" value="T-CELL ANTIGEN CD7"/>
    <property type="match status" value="1"/>
</dbReference>
<evidence type="ECO:0000256" key="2">
    <source>
        <dbReference type="SAM" id="SignalP"/>
    </source>
</evidence>
<evidence type="ECO:0000259" key="3">
    <source>
        <dbReference type="SMART" id="SM00409"/>
    </source>
</evidence>
<dbReference type="SUPFAM" id="SSF48726">
    <property type="entry name" value="Immunoglobulin"/>
    <property type="match status" value="1"/>
</dbReference>
<dbReference type="InterPro" id="IPR013106">
    <property type="entry name" value="Ig_V-set"/>
</dbReference>
<dbReference type="SMART" id="SM00409">
    <property type="entry name" value="IG"/>
    <property type="match status" value="1"/>
</dbReference>
<dbReference type="Gene3D" id="2.60.40.10">
    <property type="entry name" value="Immunoglobulins"/>
    <property type="match status" value="1"/>
</dbReference>
<reference evidence="4" key="1">
    <citation type="submission" date="2025-08" db="UniProtKB">
        <authorList>
            <consortium name="Ensembl"/>
        </authorList>
    </citation>
    <scope>IDENTIFICATION</scope>
</reference>
<name>A0A8C4VAZ6_FALTI</name>
<feature type="domain" description="Immunoglobulin" evidence="3">
    <location>
        <begin position="35"/>
        <end position="139"/>
    </location>
</feature>
<dbReference type="Ensembl" id="ENSFTIT00000025318.1">
    <property type="protein sequence ID" value="ENSFTIP00000024294.1"/>
    <property type="gene ID" value="ENSFTIG00000015523.1"/>
</dbReference>
<keyword evidence="2" id="KW-0732">Signal</keyword>
<dbReference type="Pfam" id="PF07686">
    <property type="entry name" value="V-set"/>
    <property type="match status" value="1"/>
</dbReference>
<dbReference type="GO" id="GO:0002250">
    <property type="term" value="P:adaptive immune response"/>
    <property type="evidence" value="ECO:0007669"/>
    <property type="project" value="InterPro"/>
</dbReference>
<keyword evidence="1" id="KW-0472">Membrane</keyword>
<dbReference type="InterPro" id="IPR036179">
    <property type="entry name" value="Ig-like_dom_sf"/>
</dbReference>